<accession>A0A545SU56</accession>
<dbReference type="RefSeq" id="WP_142852254.1">
    <property type="nucleotide sequence ID" value="NZ_FXWW01000001.1"/>
</dbReference>
<proteinExistence type="predicted"/>
<evidence type="ECO:0000259" key="11">
    <source>
        <dbReference type="PROSITE" id="PS50109"/>
    </source>
</evidence>
<comment type="caution">
    <text evidence="12">The sequence shown here is derived from an EMBL/GenBank/DDBJ whole genome shotgun (WGS) entry which is preliminary data.</text>
</comment>
<dbReference type="Pfam" id="PF02518">
    <property type="entry name" value="HATPase_c"/>
    <property type="match status" value="1"/>
</dbReference>
<name>A0A545SU56_9RHOB</name>
<dbReference type="GO" id="GO:0005524">
    <property type="term" value="F:ATP binding"/>
    <property type="evidence" value="ECO:0007669"/>
    <property type="project" value="UniProtKB-KW"/>
</dbReference>
<dbReference type="InterPro" id="IPR036890">
    <property type="entry name" value="HATPase_C_sf"/>
</dbReference>
<dbReference type="InterPro" id="IPR050980">
    <property type="entry name" value="2C_sensor_his_kinase"/>
</dbReference>
<evidence type="ECO:0000256" key="4">
    <source>
        <dbReference type="ARBA" id="ARBA00022475"/>
    </source>
</evidence>
<keyword evidence="5" id="KW-0597">Phosphoprotein</keyword>
<dbReference type="InterPro" id="IPR036097">
    <property type="entry name" value="HisK_dim/P_sf"/>
</dbReference>
<dbReference type="AlphaFoldDB" id="A0A545SU56"/>
<evidence type="ECO:0000256" key="3">
    <source>
        <dbReference type="ARBA" id="ARBA00012438"/>
    </source>
</evidence>
<dbReference type="GO" id="GO:0000155">
    <property type="term" value="F:phosphorelay sensor kinase activity"/>
    <property type="evidence" value="ECO:0007669"/>
    <property type="project" value="InterPro"/>
</dbReference>
<keyword evidence="8 12" id="KW-0418">Kinase</keyword>
<dbReference type="SUPFAM" id="SSF47384">
    <property type="entry name" value="Homodimeric domain of signal transducing histidine kinase"/>
    <property type="match status" value="1"/>
</dbReference>
<dbReference type="PANTHER" id="PTHR44936">
    <property type="entry name" value="SENSOR PROTEIN CREC"/>
    <property type="match status" value="1"/>
</dbReference>
<keyword evidence="10" id="KW-0812">Transmembrane</keyword>
<keyword evidence="13" id="KW-1185">Reference proteome</keyword>
<protein>
    <recommendedName>
        <fullName evidence="3">histidine kinase</fullName>
        <ecNumber evidence="3">2.7.13.3</ecNumber>
    </recommendedName>
</protein>
<feature type="domain" description="Histidine kinase" evidence="11">
    <location>
        <begin position="126"/>
        <end position="324"/>
    </location>
</feature>
<dbReference type="Gene3D" id="6.10.340.10">
    <property type="match status" value="1"/>
</dbReference>
<evidence type="ECO:0000256" key="2">
    <source>
        <dbReference type="ARBA" id="ARBA00004651"/>
    </source>
</evidence>
<sequence length="324" mass="34871">MTRKWRPSLGMVLGGALCGTLMLSFIGLVVLRYLGPEIGFRNAAILLGAVITGATTVLGWLLVRLLLRPIIALEHFAMQVRADPVQPPSPPQHFGTQELRATARGVLDMADTLRNRETTIRSFSDHVTHELKTPVSAIKAATELLQDSSALTAEDRRLVDQVAGAGVQMEQQLEALRDTARAREVRYDGDSSLGAVQGDLQEAFPGLDLEVEGQDVSIPLAPQGLSIVLHHLLDNALRHRGHVVHLTASQVGTAVTIVVQDNGAGISQGNAPRVFDPFFTTRRENGGTGMGLSIVRNSLRANSADIALEPSASGTRFVLTFEQN</sequence>
<dbReference type="OrthoDB" id="9815202at2"/>
<keyword evidence="9" id="KW-0067">ATP-binding</keyword>
<evidence type="ECO:0000256" key="9">
    <source>
        <dbReference type="ARBA" id="ARBA00022840"/>
    </source>
</evidence>
<reference evidence="12 13" key="1">
    <citation type="submission" date="2019-06" db="EMBL/GenBank/DDBJ databases">
        <title>A novel species of marine bacteria.</title>
        <authorList>
            <person name="Wang Y."/>
        </authorList>
    </citation>
    <scope>NUCLEOTIDE SEQUENCE [LARGE SCALE GENOMIC DNA]</scope>
    <source>
        <strain evidence="12 13">MA1-10</strain>
    </source>
</reference>
<keyword evidence="10" id="KW-1133">Transmembrane helix</keyword>
<evidence type="ECO:0000256" key="5">
    <source>
        <dbReference type="ARBA" id="ARBA00022553"/>
    </source>
</evidence>
<dbReference type="Gene3D" id="3.30.565.10">
    <property type="entry name" value="Histidine kinase-like ATPase, C-terminal domain"/>
    <property type="match status" value="1"/>
</dbReference>
<evidence type="ECO:0000256" key="1">
    <source>
        <dbReference type="ARBA" id="ARBA00000085"/>
    </source>
</evidence>
<keyword evidence="6" id="KW-0808">Transferase</keyword>
<dbReference type="SUPFAM" id="SSF55874">
    <property type="entry name" value="ATPase domain of HSP90 chaperone/DNA topoisomerase II/histidine kinase"/>
    <property type="match status" value="1"/>
</dbReference>
<feature type="transmembrane region" description="Helical" evidence="10">
    <location>
        <begin position="43"/>
        <end position="63"/>
    </location>
</feature>
<dbReference type="Proteomes" id="UP000315816">
    <property type="component" value="Unassembled WGS sequence"/>
</dbReference>
<dbReference type="PRINTS" id="PR00344">
    <property type="entry name" value="BCTRLSENSOR"/>
</dbReference>
<dbReference type="InterPro" id="IPR005467">
    <property type="entry name" value="His_kinase_dom"/>
</dbReference>
<dbReference type="InterPro" id="IPR004358">
    <property type="entry name" value="Sig_transdc_His_kin-like_C"/>
</dbReference>
<feature type="transmembrane region" description="Helical" evidence="10">
    <location>
        <begin position="12"/>
        <end position="31"/>
    </location>
</feature>
<dbReference type="PROSITE" id="PS50109">
    <property type="entry name" value="HIS_KIN"/>
    <property type="match status" value="1"/>
</dbReference>
<dbReference type="InterPro" id="IPR003594">
    <property type="entry name" value="HATPase_dom"/>
</dbReference>
<dbReference type="CDD" id="cd00082">
    <property type="entry name" value="HisKA"/>
    <property type="match status" value="1"/>
</dbReference>
<evidence type="ECO:0000256" key="10">
    <source>
        <dbReference type="SAM" id="Phobius"/>
    </source>
</evidence>
<evidence type="ECO:0000256" key="6">
    <source>
        <dbReference type="ARBA" id="ARBA00022679"/>
    </source>
</evidence>
<dbReference type="Gene3D" id="1.10.287.130">
    <property type="match status" value="1"/>
</dbReference>
<dbReference type="SMART" id="SM00388">
    <property type="entry name" value="HisKA"/>
    <property type="match status" value="1"/>
</dbReference>
<evidence type="ECO:0000313" key="12">
    <source>
        <dbReference type="EMBL" id="TQV68501.1"/>
    </source>
</evidence>
<dbReference type="SMART" id="SM00387">
    <property type="entry name" value="HATPase_c"/>
    <property type="match status" value="1"/>
</dbReference>
<dbReference type="GO" id="GO:0005886">
    <property type="term" value="C:plasma membrane"/>
    <property type="evidence" value="ECO:0007669"/>
    <property type="project" value="UniProtKB-SubCell"/>
</dbReference>
<dbReference type="InterPro" id="IPR003661">
    <property type="entry name" value="HisK_dim/P_dom"/>
</dbReference>
<evidence type="ECO:0000313" key="13">
    <source>
        <dbReference type="Proteomes" id="UP000315816"/>
    </source>
</evidence>
<keyword evidence="7" id="KW-0547">Nucleotide-binding</keyword>
<dbReference type="Pfam" id="PF00512">
    <property type="entry name" value="HisKA"/>
    <property type="match status" value="1"/>
</dbReference>
<comment type="subcellular location">
    <subcellularLocation>
        <location evidence="2">Cell membrane</location>
        <topology evidence="2">Multi-pass membrane protein</topology>
    </subcellularLocation>
</comment>
<keyword evidence="4" id="KW-1003">Cell membrane</keyword>
<dbReference type="EC" id="2.7.13.3" evidence="3"/>
<comment type="catalytic activity">
    <reaction evidence="1">
        <text>ATP + protein L-histidine = ADP + protein N-phospho-L-histidine.</text>
        <dbReference type="EC" id="2.7.13.3"/>
    </reaction>
</comment>
<dbReference type="PANTHER" id="PTHR44936:SF10">
    <property type="entry name" value="SENSOR PROTEIN RSTB"/>
    <property type="match status" value="1"/>
</dbReference>
<evidence type="ECO:0000256" key="8">
    <source>
        <dbReference type="ARBA" id="ARBA00022777"/>
    </source>
</evidence>
<keyword evidence="10" id="KW-0472">Membrane</keyword>
<gene>
    <name evidence="12" type="ORF">FIL88_02620</name>
</gene>
<evidence type="ECO:0000256" key="7">
    <source>
        <dbReference type="ARBA" id="ARBA00022741"/>
    </source>
</evidence>
<dbReference type="EMBL" id="VICH01000004">
    <property type="protein sequence ID" value="TQV68501.1"/>
    <property type="molecule type" value="Genomic_DNA"/>
</dbReference>
<organism evidence="12 13">
    <name type="scientific">Aliiroseovarius halocynthiae</name>
    <dbReference type="NCBI Taxonomy" id="985055"/>
    <lineage>
        <taxon>Bacteria</taxon>
        <taxon>Pseudomonadati</taxon>
        <taxon>Pseudomonadota</taxon>
        <taxon>Alphaproteobacteria</taxon>
        <taxon>Rhodobacterales</taxon>
        <taxon>Paracoccaceae</taxon>
        <taxon>Aliiroseovarius</taxon>
    </lineage>
</organism>